<dbReference type="Pfam" id="PF03918">
    <property type="entry name" value="CcmH"/>
    <property type="match status" value="1"/>
</dbReference>
<dbReference type="AlphaFoldDB" id="A0A212QSR5"/>
<dbReference type="CDD" id="cd16378">
    <property type="entry name" value="CcmH_N"/>
    <property type="match status" value="1"/>
</dbReference>
<evidence type="ECO:0000256" key="6">
    <source>
        <dbReference type="ARBA" id="ARBA00023004"/>
    </source>
</evidence>
<comment type="function">
    <text evidence="7">Possible subunit of a heme lyase.</text>
</comment>
<name>A0A212QSR5_9CHLR</name>
<proteinExistence type="inferred from homology"/>
<dbReference type="OrthoDB" id="164569at2"/>
<keyword evidence="6 7" id="KW-0408">Iron</keyword>
<dbReference type="PANTHER" id="PTHR47870">
    <property type="entry name" value="CYTOCHROME C-TYPE BIOGENESIS PROTEIN CCMH"/>
    <property type="match status" value="1"/>
</dbReference>
<gene>
    <name evidence="9" type="ORF">SAMN02746019_00005580</name>
</gene>
<keyword evidence="10" id="KW-1185">Reference proteome</keyword>
<dbReference type="PANTHER" id="PTHR47870:SF1">
    <property type="entry name" value="CYTOCHROME C-TYPE BIOGENESIS PROTEIN CCMH"/>
    <property type="match status" value="1"/>
</dbReference>
<dbReference type="EMBL" id="FYEK01000022">
    <property type="protein sequence ID" value="SNB62626.1"/>
    <property type="molecule type" value="Genomic_DNA"/>
</dbReference>
<keyword evidence="5" id="KW-0201">Cytochrome c-type biogenesis</keyword>
<evidence type="ECO:0000256" key="5">
    <source>
        <dbReference type="ARBA" id="ARBA00022748"/>
    </source>
</evidence>
<dbReference type="GO" id="GO:0005886">
    <property type="term" value="C:plasma membrane"/>
    <property type="evidence" value="ECO:0007669"/>
    <property type="project" value="TreeGrafter"/>
</dbReference>
<feature type="transmembrane region" description="Helical" evidence="7">
    <location>
        <begin position="111"/>
        <end position="132"/>
    </location>
</feature>
<evidence type="ECO:0000313" key="9">
    <source>
        <dbReference type="EMBL" id="SNB62626.1"/>
    </source>
</evidence>
<protein>
    <recommendedName>
        <fullName evidence="7">Cytochrome c-type biogenesis protein</fullName>
    </recommendedName>
</protein>
<accession>A0A212QSR5</accession>
<dbReference type="InterPro" id="IPR038297">
    <property type="entry name" value="CcmH/CycL/NrfF/Ccl2_sf"/>
</dbReference>
<keyword evidence="7" id="KW-0472">Membrane</keyword>
<dbReference type="Proteomes" id="UP000197025">
    <property type="component" value="Unassembled WGS sequence"/>
</dbReference>
<evidence type="ECO:0000259" key="8">
    <source>
        <dbReference type="Pfam" id="PF03918"/>
    </source>
</evidence>
<comment type="similarity">
    <text evidence="1 7">Belongs to the CcmH/CycL/Ccl2/NrfF family.</text>
</comment>
<dbReference type="RefSeq" id="WP_088570825.1">
    <property type="nucleotide sequence ID" value="NZ_FYEK01000022.1"/>
</dbReference>
<keyword evidence="7" id="KW-0812">Transmembrane</keyword>
<feature type="chain" id="PRO_5011832926" description="Cytochrome c-type biogenesis protein" evidence="7">
    <location>
        <begin position="35"/>
        <end position="168"/>
    </location>
</feature>
<evidence type="ECO:0000256" key="4">
    <source>
        <dbReference type="ARBA" id="ARBA00022729"/>
    </source>
</evidence>
<dbReference type="InterPro" id="IPR005616">
    <property type="entry name" value="CcmH/CycL/Ccl2/NrfF_N"/>
</dbReference>
<dbReference type="InterPro" id="IPR051263">
    <property type="entry name" value="C-type_cytochrome_biogenesis"/>
</dbReference>
<keyword evidence="4 7" id="KW-0732">Signal</keyword>
<dbReference type="InParanoid" id="A0A212QSR5"/>
<evidence type="ECO:0000256" key="3">
    <source>
        <dbReference type="ARBA" id="ARBA00022723"/>
    </source>
</evidence>
<keyword evidence="2 7" id="KW-0349">Heme</keyword>
<dbReference type="GO" id="GO:0046872">
    <property type="term" value="F:metal ion binding"/>
    <property type="evidence" value="ECO:0007669"/>
    <property type="project" value="UniProtKB-KW"/>
</dbReference>
<dbReference type="GO" id="GO:0017004">
    <property type="term" value="P:cytochrome complex assembly"/>
    <property type="evidence" value="ECO:0007669"/>
    <property type="project" value="UniProtKB-KW"/>
</dbReference>
<dbReference type="Gene3D" id="1.10.8.640">
    <property type="entry name" value="Cytochrome C biogenesis protein"/>
    <property type="match status" value="1"/>
</dbReference>
<evidence type="ECO:0000256" key="2">
    <source>
        <dbReference type="ARBA" id="ARBA00022617"/>
    </source>
</evidence>
<sequence length="168" mass="18456">MLKWARIRGPRLLGFALGVACLAWALAVARPAGAQTPVPPVPDDEVNRVARQLYCPVCENVPLDVCDTPTCIQWKEEIRSMLATGRSETEIVDFFVSRYGMRVLAVPPPRGIGLGVWLIPALGLPAAGLWLASRLARWRRPAPAPEVPPEAGSDEAARALDQWVRENW</sequence>
<organism evidence="9 10">
    <name type="scientific">Thermoflexus hugenholtzii JAD2</name>
    <dbReference type="NCBI Taxonomy" id="877466"/>
    <lineage>
        <taxon>Bacteria</taxon>
        <taxon>Bacillati</taxon>
        <taxon>Chloroflexota</taxon>
        <taxon>Thermoflexia</taxon>
        <taxon>Thermoflexales</taxon>
        <taxon>Thermoflexaceae</taxon>
        <taxon>Thermoflexus</taxon>
    </lineage>
</organism>
<keyword evidence="3 7" id="KW-0479">Metal-binding</keyword>
<feature type="domain" description="CcmH/CycL/Ccl2/NrfF N-terminal" evidence="8">
    <location>
        <begin position="22"/>
        <end position="158"/>
    </location>
</feature>
<evidence type="ECO:0000256" key="1">
    <source>
        <dbReference type="ARBA" id="ARBA00010342"/>
    </source>
</evidence>
<reference evidence="10" key="1">
    <citation type="submission" date="2017-06" db="EMBL/GenBank/DDBJ databases">
        <authorList>
            <person name="Varghese N."/>
            <person name="Submissions S."/>
        </authorList>
    </citation>
    <scope>NUCLEOTIDE SEQUENCE [LARGE SCALE GENOMIC DNA]</scope>
    <source>
        <strain evidence="10">JAD2</strain>
    </source>
</reference>
<keyword evidence="7" id="KW-1133">Transmembrane helix</keyword>
<evidence type="ECO:0000313" key="10">
    <source>
        <dbReference type="Proteomes" id="UP000197025"/>
    </source>
</evidence>
<evidence type="ECO:0000256" key="7">
    <source>
        <dbReference type="RuleBase" id="RU364112"/>
    </source>
</evidence>
<feature type="signal peptide" evidence="7">
    <location>
        <begin position="1"/>
        <end position="34"/>
    </location>
</feature>